<dbReference type="Gene3D" id="2.60.40.1890">
    <property type="entry name" value="PCu(A)C copper chaperone"/>
    <property type="match status" value="1"/>
</dbReference>
<dbReference type="InterPro" id="IPR058248">
    <property type="entry name" value="Lxx211020-like"/>
</dbReference>
<evidence type="ECO:0000256" key="1">
    <source>
        <dbReference type="SAM" id="Phobius"/>
    </source>
</evidence>
<dbReference type="RefSeq" id="WP_281931663.1">
    <property type="nucleotide sequence ID" value="NZ_AP027142.1"/>
</dbReference>
<sequence>MNTTSYDPTRRRYAIVAPVAGGILCCGLGALGAAAGATVPLDIEIEHPWCAASPKGVTTGACYMTVRNRGTETVRIVGVDIAVSDHTELHETGVADGIMKMRPVSEGVEIPAGTSIDFQTRGYHLMLLDLKSSLKLGQTIDGSLRFESGGAMKIEFHVETRRL</sequence>
<evidence type="ECO:0000313" key="2">
    <source>
        <dbReference type="EMBL" id="BDV34056.1"/>
    </source>
</evidence>
<protein>
    <recommendedName>
        <fullName evidence="4">Copper chaperone PCu(A)C</fullName>
    </recommendedName>
</protein>
<dbReference type="InterPro" id="IPR036182">
    <property type="entry name" value="PCuAC_sf"/>
</dbReference>
<organism evidence="2 3">
    <name type="scientific">Methylocystis iwaonis</name>
    <dbReference type="NCBI Taxonomy" id="2885079"/>
    <lineage>
        <taxon>Bacteria</taxon>
        <taxon>Pseudomonadati</taxon>
        <taxon>Pseudomonadota</taxon>
        <taxon>Alphaproteobacteria</taxon>
        <taxon>Hyphomicrobiales</taxon>
        <taxon>Methylocystaceae</taxon>
        <taxon>Methylocystis</taxon>
    </lineage>
</organism>
<dbReference type="Proteomes" id="UP001317629">
    <property type="component" value="Chromosome"/>
</dbReference>
<evidence type="ECO:0000313" key="3">
    <source>
        <dbReference type="Proteomes" id="UP001317629"/>
    </source>
</evidence>
<dbReference type="PANTHER" id="PTHR36302">
    <property type="entry name" value="BLR7088 PROTEIN"/>
    <property type="match status" value="1"/>
</dbReference>
<dbReference type="EMBL" id="AP027142">
    <property type="protein sequence ID" value="BDV34056.1"/>
    <property type="molecule type" value="Genomic_DNA"/>
</dbReference>
<accession>A0ABM8E7W0</accession>
<keyword evidence="1" id="KW-1133">Transmembrane helix</keyword>
<dbReference type="PANTHER" id="PTHR36302:SF1">
    <property type="entry name" value="COPPER CHAPERONE PCU(A)C"/>
    <property type="match status" value="1"/>
</dbReference>
<evidence type="ECO:0008006" key="4">
    <source>
        <dbReference type="Google" id="ProtNLM"/>
    </source>
</evidence>
<dbReference type="Pfam" id="PF04314">
    <property type="entry name" value="PCuAC"/>
    <property type="match status" value="1"/>
</dbReference>
<proteinExistence type="predicted"/>
<dbReference type="SUPFAM" id="SSF110087">
    <property type="entry name" value="DR1885-like metal-binding protein"/>
    <property type="match status" value="1"/>
</dbReference>
<reference evidence="2 3" key="1">
    <citation type="journal article" date="2023" name="Int. J. Syst. Evol. Microbiol.">
        <title>Methylocystis iwaonis sp. nov., a type II methane-oxidizing bacterium from surface soil of a rice paddy field in Japan, and emended description of the genus Methylocystis (ex Whittenbury et al. 1970) Bowman et al. 1993.</title>
        <authorList>
            <person name="Kaise H."/>
            <person name="Sawadogo J.B."/>
            <person name="Alam M.S."/>
            <person name="Ueno C."/>
            <person name="Dianou D."/>
            <person name="Shinjo R."/>
            <person name="Asakawa S."/>
        </authorList>
    </citation>
    <scope>NUCLEOTIDE SEQUENCE [LARGE SCALE GENOMIC DNA]</scope>
    <source>
        <strain evidence="2 3">SS37A-Re</strain>
    </source>
</reference>
<dbReference type="InterPro" id="IPR007410">
    <property type="entry name" value="LpqE-like"/>
</dbReference>
<feature type="transmembrane region" description="Helical" evidence="1">
    <location>
        <begin position="12"/>
        <end position="35"/>
    </location>
</feature>
<keyword evidence="1" id="KW-0812">Transmembrane</keyword>
<name>A0ABM8E7W0_9HYPH</name>
<keyword evidence="3" id="KW-1185">Reference proteome</keyword>
<keyword evidence="1" id="KW-0472">Membrane</keyword>
<gene>
    <name evidence="2" type="ORF">SS37A_15850</name>
</gene>